<dbReference type="PANTHER" id="PTHR10903">
    <property type="entry name" value="GTPASE, IMAP FAMILY MEMBER-RELATED"/>
    <property type="match status" value="1"/>
</dbReference>
<dbReference type="FunFam" id="3.40.50.300:FF:000366">
    <property type="entry name" value="GTPase, IMAP family member 2"/>
    <property type="match status" value="1"/>
</dbReference>
<dbReference type="PROSITE" id="PS51720">
    <property type="entry name" value="G_AIG1"/>
    <property type="match status" value="1"/>
</dbReference>
<reference evidence="5" key="4">
    <citation type="submission" date="2025-09" db="UniProtKB">
        <authorList>
            <consortium name="Ensembl"/>
        </authorList>
    </citation>
    <scope>IDENTIFICATION</scope>
</reference>
<keyword evidence="3" id="KW-0342">GTP-binding</keyword>
<dbReference type="SUPFAM" id="SSF52540">
    <property type="entry name" value="P-loop containing nucleoside triphosphate hydrolases"/>
    <property type="match status" value="1"/>
</dbReference>
<dbReference type="CDD" id="cd01852">
    <property type="entry name" value="AIG1"/>
    <property type="match status" value="1"/>
</dbReference>
<name>K7G7L5_PELSI</name>
<dbReference type="AlphaFoldDB" id="K7G7L5"/>
<dbReference type="Ensembl" id="ENSPSIT00000016352.1">
    <property type="protein sequence ID" value="ENSPSIP00000016276.1"/>
    <property type="gene ID" value="ENSPSIG00000014514.1"/>
</dbReference>
<protein>
    <recommendedName>
        <fullName evidence="4">AIG1-type G domain-containing protein</fullName>
    </recommendedName>
</protein>
<evidence type="ECO:0000259" key="4">
    <source>
        <dbReference type="PROSITE" id="PS51720"/>
    </source>
</evidence>
<evidence type="ECO:0000313" key="6">
    <source>
        <dbReference type="Proteomes" id="UP000007267"/>
    </source>
</evidence>
<dbReference type="HOGENOM" id="CLU_010468_0_0_1"/>
<evidence type="ECO:0000313" key="5">
    <source>
        <dbReference type="Ensembl" id="ENSPSIP00000016276.1"/>
    </source>
</evidence>
<sequence length="301" mass="35216">REYTEKPELRIVLVGKTGAGKSATGNTLIGEKVFESKIAAGSVTVKCTIKKKDWKGRDIAVIDTPGLFDTKVPLMETVQEIGRCVVVSSPGPHAIVLVMQLGRFTEEEKKTVERIQEIFGKEAAKYMILLFTRKEDLDGGDLCDYIKEFNDKDLEKLMKRCRNRCCAFNNRARGQEQETQVSELTEMIDKMVRQNQHSHYTNAMYRYAHIILQEKIDMLRKSCREEMEKKEREHDEECKHIDEELQKEGSHDENILRKNMLQEKIREQNLECDLEEIHNRYQKEICEYSHENLKICKYFSK</sequence>
<dbReference type="PANTHER" id="PTHR10903:SF170">
    <property type="entry name" value="GTPASE IMAP FAMILY MEMBER 7"/>
    <property type="match status" value="1"/>
</dbReference>
<evidence type="ECO:0000256" key="1">
    <source>
        <dbReference type="ARBA" id="ARBA00008535"/>
    </source>
</evidence>
<comment type="similarity">
    <text evidence="1">Belongs to the TRAFAC class TrmE-Era-EngA-EngB-Septin-like GTPase superfamily. AIG1/Toc34/Toc159-like paraseptin GTPase family. IAN subfamily.</text>
</comment>
<reference evidence="6" key="1">
    <citation type="submission" date="2011-10" db="EMBL/GenBank/DDBJ databases">
        <authorList>
            <consortium name="Soft-shell Turtle Genome Consortium"/>
        </authorList>
    </citation>
    <scope>NUCLEOTIDE SEQUENCE [LARGE SCALE GENOMIC DNA]</scope>
    <source>
        <strain evidence="6">Daiwa-1</strain>
    </source>
</reference>
<reference evidence="5" key="3">
    <citation type="submission" date="2025-08" db="UniProtKB">
        <authorList>
            <consortium name="Ensembl"/>
        </authorList>
    </citation>
    <scope>IDENTIFICATION</scope>
</reference>
<proteinExistence type="inferred from homology"/>
<dbReference type="EMBL" id="AGCU01152510">
    <property type="status" value="NOT_ANNOTATED_CDS"/>
    <property type="molecule type" value="Genomic_DNA"/>
</dbReference>
<dbReference type="InterPro" id="IPR006703">
    <property type="entry name" value="G_AIG1"/>
</dbReference>
<reference evidence="6" key="2">
    <citation type="journal article" date="2013" name="Nat. Genet.">
        <title>The draft genomes of soft-shell turtle and green sea turtle yield insights into the development and evolution of the turtle-specific body plan.</title>
        <authorList>
            <person name="Wang Z."/>
            <person name="Pascual-Anaya J."/>
            <person name="Zadissa A."/>
            <person name="Li W."/>
            <person name="Niimura Y."/>
            <person name="Huang Z."/>
            <person name="Li C."/>
            <person name="White S."/>
            <person name="Xiong Z."/>
            <person name="Fang D."/>
            <person name="Wang B."/>
            <person name="Ming Y."/>
            <person name="Chen Y."/>
            <person name="Zheng Y."/>
            <person name="Kuraku S."/>
            <person name="Pignatelli M."/>
            <person name="Herrero J."/>
            <person name="Beal K."/>
            <person name="Nozawa M."/>
            <person name="Li Q."/>
            <person name="Wang J."/>
            <person name="Zhang H."/>
            <person name="Yu L."/>
            <person name="Shigenobu S."/>
            <person name="Wang J."/>
            <person name="Liu J."/>
            <person name="Flicek P."/>
            <person name="Searle S."/>
            <person name="Wang J."/>
            <person name="Kuratani S."/>
            <person name="Yin Y."/>
            <person name="Aken B."/>
            <person name="Zhang G."/>
            <person name="Irie N."/>
        </authorList>
    </citation>
    <scope>NUCLEOTIDE SEQUENCE [LARGE SCALE GENOMIC DNA]</scope>
    <source>
        <strain evidence="6">Daiwa-1</strain>
    </source>
</reference>
<dbReference type="GeneTree" id="ENSGT00940000159509"/>
<dbReference type="InterPro" id="IPR027417">
    <property type="entry name" value="P-loop_NTPase"/>
</dbReference>
<evidence type="ECO:0000256" key="2">
    <source>
        <dbReference type="ARBA" id="ARBA00022741"/>
    </source>
</evidence>
<accession>K7G7L5</accession>
<dbReference type="eggNOG" id="ENOG502R7PE">
    <property type="taxonomic scope" value="Eukaryota"/>
</dbReference>
<organism evidence="5 6">
    <name type="scientific">Pelodiscus sinensis</name>
    <name type="common">Chinese softshell turtle</name>
    <name type="synonym">Trionyx sinensis</name>
    <dbReference type="NCBI Taxonomy" id="13735"/>
    <lineage>
        <taxon>Eukaryota</taxon>
        <taxon>Metazoa</taxon>
        <taxon>Chordata</taxon>
        <taxon>Craniata</taxon>
        <taxon>Vertebrata</taxon>
        <taxon>Euteleostomi</taxon>
        <taxon>Archelosauria</taxon>
        <taxon>Testudinata</taxon>
        <taxon>Testudines</taxon>
        <taxon>Cryptodira</taxon>
        <taxon>Trionychia</taxon>
        <taxon>Trionychidae</taxon>
        <taxon>Pelodiscus</taxon>
    </lineage>
</organism>
<evidence type="ECO:0000256" key="3">
    <source>
        <dbReference type="ARBA" id="ARBA00023134"/>
    </source>
</evidence>
<dbReference type="OMA" id="ECGDRCY"/>
<dbReference type="Pfam" id="PF04548">
    <property type="entry name" value="AIG1"/>
    <property type="match status" value="1"/>
</dbReference>
<dbReference type="STRING" id="13735.ENSPSIP00000016276"/>
<keyword evidence="6" id="KW-1185">Reference proteome</keyword>
<dbReference type="Proteomes" id="UP000007267">
    <property type="component" value="Unassembled WGS sequence"/>
</dbReference>
<keyword evidence="2" id="KW-0547">Nucleotide-binding</keyword>
<dbReference type="PROSITE" id="PS50007">
    <property type="entry name" value="PIPLC_X_DOMAIN"/>
    <property type="match status" value="1"/>
</dbReference>
<feature type="domain" description="AIG1-type G" evidence="4">
    <location>
        <begin position="6"/>
        <end position="209"/>
    </location>
</feature>
<dbReference type="Gene3D" id="3.40.50.300">
    <property type="entry name" value="P-loop containing nucleotide triphosphate hydrolases"/>
    <property type="match status" value="1"/>
</dbReference>
<dbReference type="GO" id="GO:0005525">
    <property type="term" value="F:GTP binding"/>
    <property type="evidence" value="ECO:0007669"/>
    <property type="project" value="UniProtKB-KW"/>
</dbReference>
<dbReference type="InterPro" id="IPR045058">
    <property type="entry name" value="GIMA/IAN/Toc"/>
</dbReference>